<dbReference type="InterPro" id="IPR000983">
    <property type="entry name" value="Bac_GSPG_pilin"/>
</dbReference>
<dbReference type="PANTHER" id="PTHR30093:SF47">
    <property type="entry name" value="TYPE IV PILUS NON-CORE MINOR PILIN PILE"/>
    <property type="match status" value="1"/>
</dbReference>
<evidence type="ECO:0000256" key="2">
    <source>
        <dbReference type="SAM" id="Phobius"/>
    </source>
</evidence>
<keyword evidence="2" id="KW-1133">Transmembrane helix</keyword>
<dbReference type="InterPro" id="IPR012902">
    <property type="entry name" value="N_methyl_site"/>
</dbReference>
<proteinExistence type="predicted"/>
<dbReference type="EMBL" id="JBHSOG010000014">
    <property type="protein sequence ID" value="MFC5768740.1"/>
    <property type="molecule type" value="Genomic_DNA"/>
</dbReference>
<evidence type="ECO:0000313" key="3">
    <source>
        <dbReference type="EMBL" id="MFC5768740.1"/>
    </source>
</evidence>
<dbReference type="SUPFAM" id="SSF54523">
    <property type="entry name" value="Pili subunits"/>
    <property type="match status" value="1"/>
</dbReference>
<dbReference type="Gene3D" id="3.30.700.10">
    <property type="entry name" value="Glycoprotein, Type 4 Pilin"/>
    <property type="match status" value="1"/>
</dbReference>
<name>A0ABW1ANH6_9RHOO</name>
<dbReference type="Pfam" id="PF07963">
    <property type="entry name" value="N_methyl"/>
    <property type="match status" value="1"/>
</dbReference>
<accession>A0ABW1ANH6</accession>
<feature type="transmembrane region" description="Helical" evidence="2">
    <location>
        <begin position="21"/>
        <end position="44"/>
    </location>
</feature>
<keyword evidence="1" id="KW-0488">Methylation</keyword>
<dbReference type="NCBIfam" id="TIGR02532">
    <property type="entry name" value="IV_pilin_GFxxxE"/>
    <property type="match status" value="1"/>
</dbReference>
<organism evidence="3 4">
    <name type="scientific">Thauera sinica</name>
    <dbReference type="NCBI Taxonomy" id="2665146"/>
    <lineage>
        <taxon>Bacteria</taxon>
        <taxon>Pseudomonadati</taxon>
        <taxon>Pseudomonadota</taxon>
        <taxon>Betaproteobacteria</taxon>
        <taxon>Rhodocyclales</taxon>
        <taxon>Zoogloeaceae</taxon>
        <taxon>Thauera</taxon>
    </lineage>
</organism>
<reference evidence="4" key="1">
    <citation type="journal article" date="2019" name="Int. J. Syst. Evol. Microbiol.">
        <title>The Global Catalogue of Microorganisms (GCM) 10K type strain sequencing project: providing services to taxonomists for standard genome sequencing and annotation.</title>
        <authorList>
            <consortium name="The Broad Institute Genomics Platform"/>
            <consortium name="The Broad Institute Genome Sequencing Center for Infectious Disease"/>
            <person name="Wu L."/>
            <person name="Ma J."/>
        </authorList>
    </citation>
    <scope>NUCLEOTIDE SEQUENCE [LARGE SCALE GENOMIC DNA]</scope>
    <source>
        <strain evidence="4">SHR3</strain>
    </source>
</reference>
<dbReference type="PRINTS" id="PR00813">
    <property type="entry name" value="BCTERIALGSPG"/>
</dbReference>
<dbReference type="PANTHER" id="PTHR30093">
    <property type="entry name" value="GENERAL SECRETION PATHWAY PROTEIN G"/>
    <property type="match status" value="1"/>
</dbReference>
<evidence type="ECO:0000313" key="4">
    <source>
        <dbReference type="Proteomes" id="UP001595974"/>
    </source>
</evidence>
<comment type="caution">
    <text evidence="3">The sequence shown here is derived from an EMBL/GenBank/DDBJ whole genome shotgun (WGS) entry which is preliminary data.</text>
</comment>
<sequence>MPAPGKRISTTRGKRRGGARARGFTLIELLVVMAIIATLLSIAAPRYFDHLDRSREAALRQSLSVMRDALDKFKADTGRFPHELGELVDRRYLRNVPKDPVTDSAETWVAVPEIEEVPGAGTGGIRDVHSGAEGLARDGSAYAEW</sequence>
<keyword evidence="4" id="KW-1185">Reference proteome</keyword>
<dbReference type="Proteomes" id="UP001595974">
    <property type="component" value="Unassembled WGS sequence"/>
</dbReference>
<protein>
    <submittedName>
        <fullName evidence="3">Type II secretion system protein</fullName>
    </submittedName>
</protein>
<dbReference type="InterPro" id="IPR045584">
    <property type="entry name" value="Pilin-like"/>
</dbReference>
<dbReference type="RefSeq" id="WP_096452465.1">
    <property type="nucleotide sequence ID" value="NZ_JBHSOG010000014.1"/>
</dbReference>
<keyword evidence="2" id="KW-0472">Membrane</keyword>
<dbReference type="PROSITE" id="PS00409">
    <property type="entry name" value="PROKAR_NTER_METHYL"/>
    <property type="match status" value="1"/>
</dbReference>
<gene>
    <name evidence="3" type="ORF">ACFPTN_05090</name>
</gene>
<keyword evidence="2" id="KW-0812">Transmembrane</keyword>
<evidence type="ECO:0000256" key="1">
    <source>
        <dbReference type="ARBA" id="ARBA00022481"/>
    </source>
</evidence>